<evidence type="ECO:0000313" key="3">
    <source>
        <dbReference type="Proteomes" id="UP001634007"/>
    </source>
</evidence>
<evidence type="ECO:0000256" key="1">
    <source>
        <dbReference type="SAM" id="MobiDB-lite"/>
    </source>
</evidence>
<feature type="region of interest" description="Disordered" evidence="1">
    <location>
        <begin position="36"/>
        <end position="60"/>
    </location>
</feature>
<keyword evidence="3" id="KW-1185">Reference proteome</keyword>
<accession>A0ABD3JGF5</accession>
<gene>
    <name evidence="2" type="ORF">ACJRO7_031391</name>
</gene>
<protein>
    <submittedName>
        <fullName evidence="2">Uncharacterized protein</fullName>
    </submittedName>
</protein>
<reference evidence="2 3" key="1">
    <citation type="submission" date="2024-11" db="EMBL/GenBank/DDBJ databases">
        <title>Chromosome-level genome assembly of Eucalyptus globulus Labill. provides insights into its genome evolution.</title>
        <authorList>
            <person name="Li X."/>
        </authorList>
    </citation>
    <scope>NUCLEOTIDE SEQUENCE [LARGE SCALE GENOMIC DNA]</scope>
    <source>
        <strain evidence="2">CL2024</strain>
        <tissue evidence="2">Fresh tender leaves</tissue>
    </source>
</reference>
<comment type="caution">
    <text evidence="2">The sequence shown here is derived from an EMBL/GenBank/DDBJ whole genome shotgun (WGS) entry which is preliminary data.</text>
</comment>
<dbReference type="EMBL" id="JBJKBG010000008">
    <property type="protein sequence ID" value="KAL3726485.1"/>
    <property type="molecule type" value="Genomic_DNA"/>
</dbReference>
<proteinExistence type="predicted"/>
<organism evidence="2 3">
    <name type="scientific">Eucalyptus globulus</name>
    <name type="common">Tasmanian blue gum</name>
    <dbReference type="NCBI Taxonomy" id="34317"/>
    <lineage>
        <taxon>Eukaryota</taxon>
        <taxon>Viridiplantae</taxon>
        <taxon>Streptophyta</taxon>
        <taxon>Embryophyta</taxon>
        <taxon>Tracheophyta</taxon>
        <taxon>Spermatophyta</taxon>
        <taxon>Magnoliopsida</taxon>
        <taxon>eudicotyledons</taxon>
        <taxon>Gunneridae</taxon>
        <taxon>Pentapetalae</taxon>
        <taxon>rosids</taxon>
        <taxon>malvids</taxon>
        <taxon>Myrtales</taxon>
        <taxon>Myrtaceae</taxon>
        <taxon>Myrtoideae</taxon>
        <taxon>Eucalypteae</taxon>
        <taxon>Eucalyptus</taxon>
    </lineage>
</organism>
<dbReference type="Proteomes" id="UP001634007">
    <property type="component" value="Unassembled WGS sequence"/>
</dbReference>
<dbReference type="AlphaFoldDB" id="A0ABD3JGF5"/>
<evidence type="ECO:0000313" key="2">
    <source>
        <dbReference type="EMBL" id="KAL3726485.1"/>
    </source>
</evidence>
<sequence>MSYRALAFSQPLRAKAEKTAANLFCRRAFTRRHVADGHRDEARASAHAARGPSAVDGTPPLRFCPDSEKCAAATNRRPAADAWRGGVECGGRVSGGGVTV</sequence>
<name>A0ABD3JGF5_EUCGL</name>